<proteinExistence type="predicted"/>
<name>A0ACC0B1A7_CATRO</name>
<protein>
    <submittedName>
        <fullName evidence="1">Uncharacterized protein</fullName>
    </submittedName>
</protein>
<dbReference type="Proteomes" id="UP001060085">
    <property type="component" value="Linkage Group LG04"/>
</dbReference>
<evidence type="ECO:0000313" key="2">
    <source>
        <dbReference type="Proteomes" id="UP001060085"/>
    </source>
</evidence>
<accession>A0ACC0B1A7</accession>
<reference evidence="2" key="1">
    <citation type="journal article" date="2023" name="Nat. Plants">
        <title>Single-cell RNA sequencing provides a high-resolution roadmap for understanding the multicellular compartmentation of specialized metabolism.</title>
        <authorList>
            <person name="Sun S."/>
            <person name="Shen X."/>
            <person name="Li Y."/>
            <person name="Li Y."/>
            <person name="Wang S."/>
            <person name="Li R."/>
            <person name="Zhang H."/>
            <person name="Shen G."/>
            <person name="Guo B."/>
            <person name="Wei J."/>
            <person name="Xu J."/>
            <person name="St-Pierre B."/>
            <person name="Chen S."/>
            <person name="Sun C."/>
        </authorList>
    </citation>
    <scope>NUCLEOTIDE SEQUENCE [LARGE SCALE GENOMIC DNA]</scope>
</reference>
<comment type="caution">
    <text evidence="1">The sequence shown here is derived from an EMBL/GenBank/DDBJ whole genome shotgun (WGS) entry which is preliminary data.</text>
</comment>
<organism evidence="1 2">
    <name type="scientific">Catharanthus roseus</name>
    <name type="common">Madagascar periwinkle</name>
    <name type="synonym">Vinca rosea</name>
    <dbReference type="NCBI Taxonomy" id="4058"/>
    <lineage>
        <taxon>Eukaryota</taxon>
        <taxon>Viridiplantae</taxon>
        <taxon>Streptophyta</taxon>
        <taxon>Embryophyta</taxon>
        <taxon>Tracheophyta</taxon>
        <taxon>Spermatophyta</taxon>
        <taxon>Magnoliopsida</taxon>
        <taxon>eudicotyledons</taxon>
        <taxon>Gunneridae</taxon>
        <taxon>Pentapetalae</taxon>
        <taxon>asterids</taxon>
        <taxon>lamiids</taxon>
        <taxon>Gentianales</taxon>
        <taxon>Apocynaceae</taxon>
        <taxon>Rauvolfioideae</taxon>
        <taxon>Vinceae</taxon>
        <taxon>Catharanthinae</taxon>
        <taxon>Catharanthus</taxon>
    </lineage>
</organism>
<sequence length="165" mass="19641">MNATHLVRVILFWDLEHARDAFGPYFTRAAKKTWTFTRMVTHNQFVRKIFKHQGMDLNKWHIRMTMMIPSFYEDMNNDDEMHYLWTIRPDISKEDMHVLPDVEEDDEHNDNANADYDVSSASDENNDMGSEEQIDDFIESGTIRLLDWNDTMTDLQLGMRFVDKI</sequence>
<keyword evidence="2" id="KW-1185">Reference proteome</keyword>
<evidence type="ECO:0000313" key="1">
    <source>
        <dbReference type="EMBL" id="KAI5666406.1"/>
    </source>
</evidence>
<dbReference type="EMBL" id="CM044704">
    <property type="protein sequence ID" value="KAI5666406.1"/>
    <property type="molecule type" value="Genomic_DNA"/>
</dbReference>
<gene>
    <name evidence="1" type="ORF">M9H77_16259</name>
</gene>